<keyword evidence="4 7" id="KW-1133">Transmembrane helix</keyword>
<dbReference type="RefSeq" id="WP_147304633.1">
    <property type="nucleotide sequence ID" value="NZ_QTUC01000001.1"/>
</dbReference>
<dbReference type="AlphaFoldDB" id="A0A3D9VAZ6"/>
<evidence type="ECO:0000259" key="8">
    <source>
        <dbReference type="PROSITE" id="PS50850"/>
    </source>
</evidence>
<evidence type="ECO:0000313" key="10">
    <source>
        <dbReference type="Proteomes" id="UP000256485"/>
    </source>
</evidence>
<dbReference type="CDD" id="cd17325">
    <property type="entry name" value="MFS_MdtG_SLC18_like"/>
    <property type="match status" value="1"/>
</dbReference>
<feature type="transmembrane region" description="Helical" evidence="7">
    <location>
        <begin position="128"/>
        <end position="149"/>
    </location>
</feature>
<feature type="transmembrane region" description="Helical" evidence="7">
    <location>
        <begin position="231"/>
        <end position="251"/>
    </location>
</feature>
<evidence type="ECO:0000256" key="5">
    <source>
        <dbReference type="ARBA" id="ARBA00023136"/>
    </source>
</evidence>
<dbReference type="InterPro" id="IPR020846">
    <property type="entry name" value="MFS_dom"/>
</dbReference>
<feature type="transmembrane region" description="Helical" evidence="7">
    <location>
        <begin position="286"/>
        <end position="309"/>
    </location>
</feature>
<dbReference type="InterPro" id="IPR050930">
    <property type="entry name" value="MFS_Vesicular_Transporter"/>
</dbReference>
<dbReference type="Proteomes" id="UP000256485">
    <property type="component" value="Unassembled WGS sequence"/>
</dbReference>
<feature type="transmembrane region" description="Helical" evidence="7">
    <location>
        <begin position="196"/>
        <end position="219"/>
    </location>
</feature>
<evidence type="ECO:0000256" key="3">
    <source>
        <dbReference type="ARBA" id="ARBA00022692"/>
    </source>
</evidence>
<dbReference type="PROSITE" id="PS50850">
    <property type="entry name" value="MFS"/>
    <property type="match status" value="1"/>
</dbReference>
<keyword evidence="10" id="KW-1185">Reference proteome</keyword>
<feature type="transmembrane region" description="Helical" evidence="7">
    <location>
        <begin position="99"/>
        <end position="116"/>
    </location>
</feature>
<dbReference type="PANTHER" id="PTHR23506:SF23">
    <property type="entry name" value="GH10249P"/>
    <property type="match status" value="1"/>
</dbReference>
<evidence type="ECO:0000256" key="7">
    <source>
        <dbReference type="SAM" id="Phobius"/>
    </source>
</evidence>
<evidence type="ECO:0000256" key="1">
    <source>
        <dbReference type="ARBA" id="ARBA00004651"/>
    </source>
</evidence>
<evidence type="ECO:0000313" key="9">
    <source>
        <dbReference type="EMBL" id="REF36185.1"/>
    </source>
</evidence>
<comment type="caution">
    <text evidence="9">The sequence shown here is derived from an EMBL/GenBank/DDBJ whole genome shotgun (WGS) entry which is preliminary data.</text>
</comment>
<comment type="subcellular location">
    <subcellularLocation>
        <location evidence="1">Cell membrane</location>
        <topology evidence="1">Multi-pass membrane protein</topology>
    </subcellularLocation>
</comment>
<feature type="transmembrane region" description="Helical" evidence="7">
    <location>
        <begin position="354"/>
        <end position="372"/>
    </location>
</feature>
<feature type="transmembrane region" description="Helical" evidence="7">
    <location>
        <begin position="263"/>
        <end position="280"/>
    </location>
</feature>
<dbReference type="Gene3D" id="1.20.1250.20">
    <property type="entry name" value="MFS general substrate transporter like domains"/>
    <property type="match status" value="2"/>
</dbReference>
<dbReference type="InterPro" id="IPR011701">
    <property type="entry name" value="MFS"/>
</dbReference>
<evidence type="ECO:0000256" key="4">
    <source>
        <dbReference type="ARBA" id="ARBA00022989"/>
    </source>
</evidence>
<protein>
    <submittedName>
        <fullName evidence="9">Putative MFS family arabinose efflux permease</fullName>
    </submittedName>
</protein>
<feature type="region of interest" description="Disordered" evidence="6">
    <location>
        <begin position="375"/>
        <end position="394"/>
    </location>
</feature>
<dbReference type="EMBL" id="QTUC01000001">
    <property type="protein sequence ID" value="REF36185.1"/>
    <property type="molecule type" value="Genomic_DNA"/>
</dbReference>
<dbReference type="InterPro" id="IPR036259">
    <property type="entry name" value="MFS_trans_sf"/>
</dbReference>
<dbReference type="PANTHER" id="PTHR23506">
    <property type="entry name" value="GH10249P"/>
    <property type="match status" value="1"/>
</dbReference>
<keyword evidence="2" id="KW-0813">Transport</keyword>
<keyword evidence="3 7" id="KW-0812">Transmembrane</keyword>
<evidence type="ECO:0000256" key="2">
    <source>
        <dbReference type="ARBA" id="ARBA00022448"/>
    </source>
</evidence>
<dbReference type="OrthoDB" id="8953821at2"/>
<accession>A0A3D9VAZ6</accession>
<organism evidence="9 10">
    <name type="scientific">Thermasporomyces composti</name>
    <dbReference type="NCBI Taxonomy" id="696763"/>
    <lineage>
        <taxon>Bacteria</taxon>
        <taxon>Bacillati</taxon>
        <taxon>Actinomycetota</taxon>
        <taxon>Actinomycetes</taxon>
        <taxon>Propionibacteriales</taxon>
        <taxon>Nocardioidaceae</taxon>
        <taxon>Thermasporomyces</taxon>
    </lineage>
</organism>
<feature type="transmembrane region" description="Helical" evidence="7">
    <location>
        <begin position="70"/>
        <end position="87"/>
    </location>
</feature>
<dbReference type="GO" id="GO:0005886">
    <property type="term" value="C:plasma membrane"/>
    <property type="evidence" value="ECO:0007669"/>
    <property type="project" value="UniProtKB-SubCell"/>
</dbReference>
<feature type="transmembrane region" description="Helical" evidence="7">
    <location>
        <begin position="316"/>
        <end position="334"/>
    </location>
</feature>
<gene>
    <name evidence="9" type="ORF">DFJ64_1585</name>
</gene>
<keyword evidence="5 7" id="KW-0472">Membrane</keyword>
<feature type="transmembrane region" description="Helical" evidence="7">
    <location>
        <begin position="38"/>
        <end position="58"/>
    </location>
</feature>
<reference evidence="9 10" key="1">
    <citation type="submission" date="2018-08" db="EMBL/GenBank/DDBJ databases">
        <title>Sequencing the genomes of 1000 actinobacteria strains.</title>
        <authorList>
            <person name="Klenk H.-P."/>
        </authorList>
    </citation>
    <scope>NUCLEOTIDE SEQUENCE [LARGE SCALE GENOMIC DNA]</scope>
    <source>
        <strain evidence="9 10">DSM 22891</strain>
    </source>
</reference>
<name>A0A3D9VAZ6_THECX</name>
<feature type="domain" description="Major facilitator superfamily (MFS) profile" evidence="8">
    <location>
        <begin position="4"/>
        <end position="377"/>
    </location>
</feature>
<dbReference type="Pfam" id="PF07690">
    <property type="entry name" value="MFS_1"/>
    <property type="match status" value="1"/>
</dbReference>
<proteinExistence type="predicted"/>
<sequence>MRRLLVVVSVVVFVDAMLYGVLAPLVHGYAHDFALSKTGAGLLVAAFGTGAFAGGIPGGLAAQRWGPKRTVLLGLGLMAFASLAFAIAGDPWTLGVSRFAQGMSSSTTWAGALAWLTVLTSRDRRGQVLGTVFGTAVFGAILGPMVGAAADLIGIRPSFLVMTGLALVLLVSAAAMPAAPVERQRPGALAQAARDYAFLAGLWFNTLPALLFGTATLLVPLALGDAGFTPFGIGAVFLCAGMLESALNPIVGRLSDRYGRFRPARVALAASAVVATALAFTSEPFVLAALMCAASLTFGGFYTPGMALVSDRAEHVGLAQGLAFGVMNSAWALGNLAGPALGGTAAERWGDATPYLAGAVLCLLTLVAAQRLRGTRPTPRTPVSVATPPGRQAP</sequence>
<evidence type="ECO:0000256" key="6">
    <source>
        <dbReference type="SAM" id="MobiDB-lite"/>
    </source>
</evidence>
<feature type="transmembrane region" description="Helical" evidence="7">
    <location>
        <begin position="155"/>
        <end position="175"/>
    </location>
</feature>
<dbReference type="SUPFAM" id="SSF103473">
    <property type="entry name" value="MFS general substrate transporter"/>
    <property type="match status" value="1"/>
</dbReference>
<dbReference type="GO" id="GO:0022857">
    <property type="term" value="F:transmembrane transporter activity"/>
    <property type="evidence" value="ECO:0007669"/>
    <property type="project" value="InterPro"/>
</dbReference>